<name>A0A9N9EBB2_9GLOM</name>
<evidence type="ECO:0000313" key="1">
    <source>
        <dbReference type="EMBL" id="CAG8672763.1"/>
    </source>
</evidence>
<gene>
    <name evidence="1" type="ORF">PBRASI_LOCUS11391</name>
</gene>
<feature type="non-terminal residue" evidence="1">
    <location>
        <position position="1"/>
    </location>
</feature>
<dbReference type="OrthoDB" id="2338029at2759"/>
<evidence type="ECO:0000313" key="2">
    <source>
        <dbReference type="Proteomes" id="UP000789739"/>
    </source>
</evidence>
<accession>A0A9N9EBB2</accession>
<sequence>KLQPEGWIIRQEYPHCYRYFRNLLEFEKWHESVSGNQRTFYEVIRAVTATKNKIDIDGELSKFASYLELNMQKLNPKDTPKFMKASKARSDWL</sequence>
<dbReference type="Proteomes" id="UP000789739">
    <property type="component" value="Unassembled WGS sequence"/>
</dbReference>
<keyword evidence="2" id="KW-1185">Reference proteome</keyword>
<protein>
    <submittedName>
        <fullName evidence="1">11279_t:CDS:1</fullName>
    </submittedName>
</protein>
<dbReference type="AlphaFoldDB" id="A0A9N9EBB2"/>
<reference evidence="1" key="1">
    <citation type="submission" date="2021-06" db="EMBL/GenBank/DDBJ databases">
        <authorList>
            <person name="Kallberg Y."/>
            <person name="Tangrot J."/>
            <person name="Rosling A."/>
        </authorList>
    </citation>
    <scope>NUCLEOTIDE SEQUENCE</scope>
    <source>
        <strain evidence="1">BR232B</strain>
    </source>
</reference>
<organism evidence="1 2">
    <name type="scientific">Paraglomus brasilianum</name>
    <dbReference type="NCBI Taxonomy" id="144538"/>
    <lineage>
        <taxon>Eukaryota</taxon>
        <taxon>Fungi</taxon>
        <taxon>Fungi incertae sedis</taxon>
        <taxon>Mucoromycota</taxon>
        <taxon>Glomeromycotina</taxon>
        <taxon>Glomeromycetes</taxon>
        <taxon>Paraglomerales</taxon>
        <taxon>Paraglomeraceae</taxon>
        <taxon>Paraglomus</taxon>
    </lineage>
</organism>
<comment type="caution">
    <text evidence="1">The sequence shown here is derived from an EMBL/GenBank/DDBJ whole genome shotgun (WGS) entry which is preliminary data.</text>
</comment>
<proteinExistence type="predicted"/>
<dbReference type="EMBL" id="CAJVPI010005235">
    <property type="protein sequence ID" value="CAG8672763.1"/>
    <property type="molecule type" value="Genomic_DNA"/>
</dbReference>